<dbReference type="PIR" id="T35455">
    <property type="entry name" value="T35455"/>
</dbReference>
<protein>
    <submittedName>
        <fullName evidence="1">Uncharacterized protein</fullName>
    </submittedName>
</protein>
<proteinExistence type="predicted"/>
<sequence length="175" mass="18571">MALWAYLVPAAGQERAGVGRCGHALGGQPDRPRHGLGPLSAAIVAVSAAGTGAGHVVDTVTCRSADHPYADERPDEGDGCHQFGCPWASAAVGRRWVNHYRATDTRDSGRGHAGRLALCCEKAGRAKGVRRTPTSATLRRSTVLRRHRTGLLDALLPVRCFTVVDSVKTSVLRKS</sequence>
<dbReference type="KEGG" id="sco:SCO5643"/>
<dbReference type="PaxDb" id="100226-SCO5643"/>
<dbReference type="EMBL" id="AL645882">
    <property type="protein sequence ID" value="CAA19909.1"/>
    <property type="molecule type" value="Genomic_DNA"/>
</dbReference>
<dbReference type="InParanoid" id="O86756"/>
<dbReference type="HOGENOM" id="CLU_1531666_0_0_11"/>
<dbReference type="STRING" id="100226.gene:17763299"/>
<gene>
    <name evidence="1" type="ordered locus">SCO5643</name>
    <name evidence="1" type="ORF">SC6A9.24</name>
</gene>
<organism evidence="1 2">
    <name type="scientific">Streptomyces coelicolor (strain ATCC BAA-471 / A3(2) / M145)</name>
    <dbReference type="NCBI Taxonomy" id="100226"/>
    <lineage>
        <taxon>Bacteria</taxon>
        <taxon>Bacillati</taxon>
        <taxon>Actinomycetota</taxon>
        <taxon>Actinomycetes</taxon>
        <taxon>Kitasatosporales</taxon>
        <taxon>Streptomycetaceae</taxon>
        <taxon>Streptomyces</taxon>
        <taxon>Streptomyces albidoflavus group</taxon>
    </lineage>
</organism>
<dbReference type="EMBL" id="AL939124">
    <property type="protein sequence ID" value="CAA19909.1"/>
    <property type="molecule type" value="Genomic_DNA"/>
</dbReference>
<dbReference type="Proteomes" id="UP000001973">
    <property type="component" value="Chromosome"/>
</dbReference>
<reference evidence="1 2" key="1">
    <citation type="journal article" date="1996" name="Mol. Microbiol.">
        <title>A set of ordered cosmids and a detailed genetic and physical map for the 8 Mb Streptomyces coelicolor A3(2) chromosome.</title>
        <authorList>
            <person name="Redenbach M."/>
            <person name="Kieser H.M."/>
            <person name="Denapaite D."/>
            <person name="Eichner A."/>
            <person name="Cullum J."/>
            <person name="Kinashi H."/>
            <person name="Hopwood D.A."/>
        </authorList>
    </citation>
    <scope>NUCLEOTIDE SEQUENCE [LARGE SCALE GENOMIC DNA]</scope>
    <source>
        <strain evidence="2">ATCC BAA-471 / A3(2) / M145</strain>
    </source>
</reference>
<dbReference type="AlphaFoldDB" id="O86756"/>
<name>O86756_STRCO</name>
<evidence type="ECO:0000313" key="2">
    <source>
        <dbReference type="Proteomes" id="UP000001973"/>
    </source>
</evidence>
<accession>O86756</accession>
<reference evidence="1 2" key="2">
    <citation type="journal article" date="2002" name="Nature">
        <title>Complete genome sequence of the model actinomycete Streptomyces coelicolor A3(2).</title>
        <authorList>
            <person name="Bentley S.D."/>
            <person name="Chater K.F."/>
            <person name="Cerdeno-Tarraga A.M."/>
            <person name="Challis G.L."/>
            <person name="Thomson N.R."/>
            <person name="James K.D."/>
            <person name="Harris D.E."/>
            <person name="Quail M.A."/>
            <person name="Kieser H."/>
            <person name="Harper D."/>
            <person name="Bateman A."/>
            <person name="Brown S."/>
            <person name="Chandra G."/>
            <person name="Chen C.W."/>
            <person name="Collins M."/>
            <person name="Cronin A."/>
            <person name="Fraser A."/>
            <person name="Goble A."/>
            <person name="Hidalgo J."/>
            <person name="Hornsby T."/>
            <person name="Howarth S."/>
            <person name="Huang C.H."/>
            <person name="Kieser T."/>
            <person name="Larke L."/>
            <person name="Murphy L."/>
            <person name="Oliver K."/>
            <person name="O'Neil S."/>
            <person name="Rabbinowitsch E."/>
            <person name="Rajandream M.A."/>
            <person name="Rutherford K."/>
            <person name="Rutter S."/>
            <person name="Seeger K."/>
            <person name="Saunders D."/>
            <person name="Sharp S."/>
            <person name="Squares R."/>
            <person name="Squares S."/>
            <person name="Taylor K."/>
            <person name="Warren T."/>
            <person name="Wietzorrek A."/>
            <person name="Woodward J."/>
            <person name="Barrell B.G."/>
            <person name="Parkhill J."/>
            <person name="Hopwood D.A."/>
        </authorList>
    </citation>
    <scope>NUCLEOTIDE SEQUENCE [LARGE SCALE GENOMIC DNA]</scope>
    <source>
        <strain evidence="2">ATCC BAA-471 / A3(2) / M145</strain>
    </source>
</reference>
<evidence type="ECO:0000313" key="1">
    <source>
        <dbReference type="EMBL" id="CAA19909.1"/>
    </source>
</evidence>
<keyword evidence="2" id="KW-1185">Reference proteome</keyword>